<dbReference type="KEGG" id="dwd:DSCW_30140"/>
<dbReference type="Gene3D" id="3.40.50.1820">
    <property type="entry name" value="alpha/beta hydrolase"/>
    <property type="match status" value="1"/>
</dbReference>
<dbReference type="EMBL" id="AP021875">
    <property type="protein sequence ID" value="BBO75597.1"/>
    <property type="molecule type" value="Genomic_DNA"/>
</dbReference>
<evidence type="ECO:0000313" key="2">
    <source>
        <dbReference type="EMBL" id="BBO75597.1"/>
    </source>
</evidence>
<dbReference type="InterPro" id="IPR050471">
    <property type="entry name" value="AB_hydrolase"/>
</dbReference>
<dbReference type="PRINTS" id="PR00412">
    <property type="entry name" value="EPOXHYDRLASE"/>
</dbReference>
<dbReference type="Proteomes" id="UP000427769">
    <property type="component" value="Chromosome"/>
</dbReference>
<dbReference type="AlphaFoldDB" id="A0A5K7ZHN8"/>
<evidence type="ECO:0000313" key="3">
    <source>
        <dbReference type="Proteomes" id="UP000427769"/>
    </source>
</evidence>
<proteinExistence type="predicted"/>
<protein>
    <submittedName>
        <fullName evidence="2">Oxidoreductase</fullName>
    </submittedName>
</protein>
<dbReference type="InterPro" id="IPR000073">
    <property type="entry name" value="AB_hydrolase_1"/>
</dbReference>
<sequence length="280" mass="30782">MIGIVAVGLIYWRAISVNVARYLVWRLTSNATIASGQVRNADADIHYVGYGSGSAVLLLHGGLSNRLSWFSQVPELVDAGRRVILPDTRGHGDSDLGGNELSYRLMAADAVKILDRLSIRRADVVGWSDGGNTALLLARYWPERVRRMVVISANFNPQGLTPEVQKENTGPSRGIERWWKRWWTGAGDRLHELEARVKRMWRTRPNLQAADLADIAAPTLVIVGDADVVSTAHARLMAKWLANGSLAVIAGGHFTPVTQARRVNEWIARFLGEGTLEGSS</sequence>
<evidence type="ECO:0000259" key="1">
    <source>
        <dbReference type="Pfam" id="PF00561"/>
    </source>
</evidence>
<dbReference type="InterPro" id="IPR000639">
    <property type="entry name" value="Epox_hydrolase-like"/>
</dbReference>
<dbReference type="GO" id="GO:0046503">
    <property type="term" value="P:glycerolipid catabolic process"/>
    <property type="evidence" value="ECO:0007669"/>
    <property type="project" value="TreeGrafter"/>
</dbReference>
<dbReference type="InterPro" id="IPR029058">
    <property type="entry name" value="AB_hydrolase_fold"/>
</dbReference>
<organism evidence="2 3">
    <name type="scientific">Desulfosarcina widdelii</name>
    <dbReference type="NCBI Taxonomy" id="947919"/>
    <lineage>
        <taxon>Bacteria</taxon>
        <taxon>Pseudomonadati</taxon>
        <taxon>Thermodesulfobacteriota</taxon>
        <taxon>Desulfobacteria</taxon>
        <taxon>Desulfobacterales</taxon>
        <taxon>Desulfosarcinaceae</taxon>
        <taxon>Desulfosarcina</taxon>
    </lineage>
</organism>
<feature type="domain" description="AB hydrolase-1" evidence="1">
    <location>
        <begin position="55"/>
        <end position="156"/>
    </location>
</feature>
<dbReference type="SUPFAM" id="SSF53474">
    <property type="entry name" value="alpha/beta-Hydrolases"/>
    <property type="match status" value="1"/>
</dbReference>
<dbReference type="PANTHER" id="PTHR43433">
    <property type="entry name" value="HYDROLASE, ALPHA/BETA FOLD FAMILY PROTEIN"/>
    <property type="match status" value="1"/>
</dbReference>
<keyword evidence="3" id="KW-1185">Reference proteome</keyword>
<dbReference type="Pfam" id="PF00561">
    <property type="entry name" value="Abhydrolase_1"/>
    <property type="match status" value="1"/>
</dbReference>
<dbReference type="GO" id="GO:0004806">
    <property type="term" value="F:triacylglycerol lipase activity"/>
    <property type="evidence" value="ECO:0007669"/>
    <property type="project" value="TreeGrafter"/>
</dbReference>
<dbReference type="PRINTS" id="PR00111">
    <property type="entry name" value="ABHYDROLASE"/>
</dbReference>
<dbReference type="PANTHER" id="PTHR43433:SF5">
    <property type="entry name" value="AB HYDROLASE-1 DOMAIN-CONTAINING PROTEIN"/>
    <property type="match status" value="1"/>
</dbReference>
<name>A0A5K7ZHN8_9BACT</name>
<reference evidence="2 3" key="1">
    <citation type="submission" date="2019-11" db="EMBL/GenBank/DDBJ databases">
        <title>Comparative genomics of hydrocarbon-degrading Desulfosarcina strains.</title>
        <authorList>
            <person name="Watanabe M."/>
            <person name="Kojima H."/>
            <person name="Fukui M."/>
        </authorList>
    </citation>
    <scope>NUCLEOTIDE SEQUENCE [LARGE SCALE GENOMIC DNA]</scope>
    <source>
        <strain evidence="2 3">PP31</strain>
    </source>
</reference>
<gene>
    <name evidence="2" type="ORF">DSCW_30140</name>
</gene>
<accession>A0A5K7ZHN8</accession>